<organism evidence="3">
    <name type="scientific">marine metagenome</name>
    <dbReference type="NCBI Taxonomy" id="408172"/>
    <lineage>
        <taxon>unclassified sequences</taxon>
        <taxon>metagenomes</taxon>
        <taxon>ecological metagenomes</taxon>
    </lineage>
</organism>
<name>A0A382W598_9ZZZZ</name>
<dbReference type="PANTHER" id="PTHR44227:SF3">
    <property type="entry name" value="PROTEIN O-MANNOSYL-TRANSFERASE TMTC4"/>
    <property type="match status" value="1"/>
</dbReference>
<evidence type="ECO:0000256" key="1">
    <source>
        <dbReference type="ARBA" id="ARBA00022737"/>
    </source>
</evidence>
<dbReference type="PANTHER" id="PTHR44227">
    <property type="match status" value="1"/>
</dbReference>
<evidence type="ECO:0000256" key="2">
    <source>
        <dbReference type="ARBA" id="ARBA00022803"/>
    </source>
</evidence>
<dbReference type="AlphaFoldDB" id="A0A382W598"/>
<dbReference type="EMBL" id="UINC01157070">
    <property type="protein sequence ID" value="SVD53854.1"/>
    <property type="molecule type" value="Genomic_DNA"/>
</dbReference>
<feature type="non-terminal residue" evidence="3">
    <location>
        <position position="110"/>
    </location>
</feature>
<dbReference type="InterPro" id="IPR052346">
    <property type="entry name" value="O-mannosyl-transferase_TMTC"/>
</dbReference>
<protein>
    <submittedName>
        <fullName evidence="3">Uncharacterized protein</fullName>
    </submittedName>
</protein>
<accession>A0A382W598</accession>
<gene>
    <name evidence="3" type="ORF">METZ01_LOCUS406708</name>
</gene>
<reference evidence="3" key="1">
    <citation type="submission" date="2018-05" db="EMBL/GenBank/DDBJ databases">
        <authorList>
            <person name="Lanie J.A."/>
            <person name="Ng W.-L."/>
            <person name="Kazmierczak K.M."/>
            <person name="Andrzejewski T.M."/>
            <person name="Davidsen T.M."/>
            <person name="Wayne K.J."/>
            <person name="Tettelin H."/>
            <person name="Glass J.I."/>
            <person name="Rusch D."/>
            <person name="Podicherti R."/>
            <person name="Tsui H.-C.T."/>
            <person name="Winkler M.E."/>
        </authorList>
    </citation>
    <scope>NUCLEOTIDE SEQUENCE</scope>
</reference>
<keyword evidence="1" id="KW-0677">Repeat</keyword>
<sequence>MKKPNLFTRPTFHFILIVSLCSVVYSNTLEAPFVFDDKFVIVENPIVKDLAYFISPSEAKVHKGHFEYESFKHRYIGYLTFALNYWIHKLDATGYHLTNLAVHLINSLIV</sequence>
<evidence type="ECO:0000313" key="3">
    <source>
        <dbReference type="EMBL" id="SVD53854.1"/>
    </source>
</evidence>
<proteinExistence type="predicted"/>
<keyword evidence="2" id="KW-0802">TPR repeat</keyword>